<comment type="subcellular location">
    <subcellularLocation>
        <location evidence="2">Cytoplasm</location>
    </subcellularLocation>
    <subcellularLocation>
        <location evidence="1">Golgi apparatus membrane</location>
        <topology evidence="1">Single-pass type II membrane protein</topology>
    </subcellularLocation>
</comment>
<evidence type="ECO:0000256" key="8">
    <source>
        <dbReference type="ARBA" id="ARBA00023136"/>
    </source>
</evidence>
<accession>A0A8J9YCM1</accession>
<keyword evidence="4" id="KW-0812">Transmembrane</keyword>
<evidence type="ECO:0000256" key="3">
    <source>
        <dbReference type="ARBA" id="ARBA00022490"/>
    </source>
</evidence>
<keyword evidence="10" id="KW-1185">Reference proteome</keyword>
<sequence length="233" mass="27668">MSIPFISLFPTLTELYQEPCLIQNPFFTVVDMDCWPCSSVNNIGEIFNPLPVHKQQNAPFIYKTEHSRMSIEDFRNLYIKNKMLFDKESPKVLVNNKNYLTPQNVFYVENLQENLYVWKLNNFNVARILRQIIPRPKVVPKFGQSTERFIIIDSKHDMFRIPDTECNFAFILVLSGTRIIDLQPADECKHQCKSFKMELKESYLLWYNWWYWRPVVQQSSSNETFIAHVGSYC</sequence>
<keyword evidence="8" id="KW-0472">Membrane</keyword>
<keyword evidence="7" id="KW-0333">Golgi apparatus</keyword>
<evidence type="ECO:0000313" key="10">
    <source>
        <dbReference type="Proteomes" id="UP000838878"/>
    </source>
</evidence>
<dbReference type="OrthoDB" id="10036464at2759"/>
<protein>
    <submittedName>
        <fullName evidence="9">Uncharacterized protein</fullName>
    </submittedName>
</protein>
<feature type="non-terminal residue" evidence="9">
    <location>
        <position position="233"/>
    </location>
</feature>
<keyword evidence="3" id="KW-0963">Cytoplasm</keyword>
<dbReference type="GO" id="GO:0000139">
    <property type="term" value="C:Golgi membrane"/>
    <property type="evidence" value="ECO:0007669"/>
    <property type="project" value="UniProtKB-SubCell"/>
</dbReference>
<dbReference type="InterPro" id="IPR038757">
    <property type="entry name" value="BRAP"/>
</dbReference>
<dbReference type="PANTHER" id="PTHR35259">
    <property type="entry name" value="BOMBESIN RECEPTOR-ACTIVATED PROTEIN C6ORF89"/>
    <property type="match status" value="1"/>
</dbReference>
<evidence type="ECO:0000256" key="2">
    <source>
        <dbReference type="ARBA" id="ARBA00004496"/>
    </source>
</evidence>
<reference evidence="9" key="1">
    <citation type="submission" date="2021-12" db="EMBL/GenBank/DDBJ databases">
        <authorList>
            <person name="Martin H S."/>
        </authorList>
    </citation>
    <scope>NUCLEOTIDE SEQUENCE</scope>
</reference>
<evidence type="ECO:0000256" key="5">
    <source>
        <dbReference type="ARBA" id="ARBA00022968"/>
    </source>
</evidence>
<dbReference type="EMBL" id="OV170222">
    <property type="protein sequence ID" value="CAH0721545.1"/>
    <property type="molecule type" value="Genomic_DNA"/>
</dbReference>
<dbReference type="AlphaFoldDB" id="A0A8J9YCM1"/>
<keyword evidence="5" id="KW-0735">Signal-anchor</keyword>
<gene>
    <name evidence="9" type="ORF">BINO364_LOCUS7633</name>
</gene>
<evidence type="ECO:0000256" key="1">
    <source>
        <dbReference type="ARBA" id="ARBA00004323"/>
    </source>
</evidence>
<evidence type="ECO:0000313" key="9">
    <source>
        <dbReference type="EMBL" id="CAH0721545.1"/>
    </source>
</evidence>
<evidence type="ECO:0000256" key="7">
    <source>
        <dbReference type="ARBA" id="ARBA00023034"/>
    </source>
</evidence>
<evidence type="ECO:0000256" key="6">
    <source>
        <dbReference type="ARBA" id="ARBA00022989"/>
    </source>
</evidence>
<name>A0A8J9YCM1_9NEOP</name>
<proteinExistence type="predicted"/>
<dbReference type="PANTHER" id="PTHR35259:SF1">
    <property type="entry name" value="BOMBESIN RECEPTOR-ACTIVATED PROTEIN C6ORF89"/>
    <property type="match status" value="1"/>
</dbReference>
<evidence type="ECO:0000256" key="4">
    <source>
        <dbReference type="ARBA" id="ARBA00022692"/>
    </source>
</evidence>
<keyword evidence="6" id="KW-1133">Transmembrane helix</keyword>
<dbReference type="Proteomes" id="UP000838878">
    <property type="component" value="Chromosome 2"/>
</dbReference>
<organism evidence="9 10">
    <name type="scientific">Brenthis ino</name>
    <name type="common">lesser marbled fritillary</name>
    <dbReference type="NCBI Taxonomy" id="405034"/>
    <lineage>
        <taxon>Eukaryota</taxon>
        <taxon>Metazoa</taxon>
        <taxon>Ecdysozoa</taxon>
        <taxon>Arthropoda</taxon>
        <taxon>Hexapoda</taxon>
        <taxon>Insecta</taxon>
        <taxon>Pterygota</taxon>
        <taxon>Neoptera</taxon>
        <taxon>Endopterygota</taxon>
        <taxon>Lepidoptera</taxon>
        <taxon>Glossata</taxon>
        <taxon>Ditrysia</taxon>
        <taxon>Papilionoidea</taxon>
        <taxon>Nymphalidae</taxon>
        <taxon>Heliconiinae</taxon>
        <taxon>Argynnini</taxon>
        <taxon>Brenthis</taxon>
    </lineage>
</organism>